<sequence length="1031" mass="115538">MKILKLSLSVFCLFLFSLAQAQTDLSLFKSMEPRSIGPAGMSGRVTAIDVVRHNRNVIYIGTASGGVWKSTSAGTEWEPIFDDQEVASIGALAIDPSNPSVIWVGTGEGNPRNSLNSGYGLYRSLDAGRTWQHMGLEKTRNIHRVIVHPNDPKTVWVGAIGSPWGEHEERGVFKTTDGGKTWKKVLYGGPGVGTADLVLDPSNPNKLIAAMWEHRRYPWFFNSGGPASGIYISHDGGETWDRKTSEDGLPKGDLGRIGLAIAPSMPDRVYAYVESKENAIYRSDNGGVDWYRISNRGDRGIGNRPFYYAEIYVDPKNENRVYSIHTYVTSSEDGGKSFNTFVNPGYVHVDNHAYYIHPDDPNFIVLGNDGGLVISTDRGGSWQYSENLPIGQFYHVNYDMETPYNVMGGMQDNGAWLGPSQLLKQGGIRNSYWERIVGGDGFDVVPDPLNPRYGYSLSQGANIQRYDRETGEMRGIRPEHPEGEDLRWNWNAGVNVDPHDKKTVYIGAQYLFKSSDYGLNWEIISPDLTTNNPEKQDQINTGGLNYDNTGAEMHTTITVIEPSTKTEGMIWVGTDDGNVQLTRDGGKTWANSAGKFPGLPEATWVQQIKASTYDEATAFVVFDDHRRDNWSPYVYQTTNYGRTWKRIVNEDDVFGFALSFVQDPIEPNLMFLGTEGGLYVSMDGSETWEKWTHGYPTVPTMDLAIHPREHDLIIGTFGRAIWILDDIRPIREATTMGMKKLKDQTVHLFEIPDATNAIVGPYWGYRSTGNGMFFGENKPFSAAISYYVKEKKGKVKMEISDQSGKVVRTRYYTPDAGLNRVYWGFETDGIRSPGSRQPSGNEVTPPSGYDALPGTYNVKLTYNGQSSIQSINLLRDERVEGWDTAALQEKQAFITKYYNLSNEVTEAVDRLNEAQEIVGKVQQLDEDNKELQAKSKEVKQKLAELRKLFYSEPVQGNRGDDSPITSQLRNVRGKVGGSYTPVSQAAEYAYANFVRNWEPVKEQLNAFFNEDWSEYKSFVEGLNLQLVKSFN</sequence>
<evidence type="ECO:0000313" key="5">
    <source>
        <dbReference type="EMBL" id="KYG75883.1"/>
    </source>
</evidence>
<name>A0A150XAY9_9BACT</name>
<dbReference type="PANTHER" id="PTHR43739">
    <property type="entry name" value="XYLOGLUCANASE (EUROFUNG)"/>
    <property type="match status" value="1"/>
</dbReference>
<keyword evidence="3" id="KW-0732">Signal</keyword>
<dbReference type="Proteomes" id="UP000075606">
    <property type="component" value="Unassembled WGS sequence"/>
</dbReference>
<dbReference type="STRING" id="333140.AWW68_08625"/>
<dbReference type="RefSeq" id="WP_089082285.1">
    <property type="nucleotide sequence ID" value="NZ_CP139724.1"/>
</dbReference>
<dbReference type="OrthoDB" id="9757809at2"/>
<keyword evidence="6" id="KW-1185">Reference proteome</keyword>
<dbReference type="GO" id="GO:0010411">
    <property type="term" value="P:xyloglucan metabolic process"/>
    <property type="evidence" value="ECO:0007669"/>
    <property type="project" value="TreeGrafter"/>
</dbReference>
<gene>
    <name evidence="5" type="ORF">AWW68_08625</name>
</gene>
<evidence type="ECO:0000259" key="4">
    <source>
        <dbReference type="Pfam" id="PF15902"/>
    </source>
</evidence>
<dbReference type="SUPFAM" id="SSF110296">
    <property type="entry name" value="Oligoxyloglucan reducing end-specific cellobiohydrolase"/>
    <property type="match status" value="2"/>
</dbReference>
<dbReference type="EMBL" id="LRPC01000012">
    <property type="protein sequence ID" value="KYG75883.1"/>
    <property type="molecule type" value="Genomic_DNA"/>
</dbReference>
<keyword evidence="1" id="KW-0677">Repeat</keyword>
<protein>
    <recommendedName>
        <fullName evidence="4">Sortilin N-terminal domain-containing protein</fullName>
    </recommendedName>
</protein>
<dbReference type="PANTHER" id="PTHR43739:SF5">
    <property type="entry name" value="EXO-ALPHA-SIALIDASE"/>
    <property type="match status" value="1"/>
</dbReference>
<dbReference type="AlphaFoldDB" id="A0A150XAY9"/>
<organism evidence="5 6">
    <name type="scientific">Roseivirga spongicola</name>
    <dbReference type="NCBI Taxonomy" id="333140"/>
    <lineage>
        <taxon>Bacteria</taxon>
        <taxon>Pseudomonadati</taxon>
        <taxon>Bacteroidota</taxon>
        <taxon>Cytophagia</taxon>
        <taxon>Cytophagales</taxon>
        <taxon>Roseivirgaceae</taxon>
        <taxon>Roseivirga</taxon>
    </lineage>
</organism>
<evidence type="ECO:0000313" key="6">
    <source>
        <dbReference type="Proteomes" id="UP000075606"/>
    </source>
</evidence>
<dbReference type="InterPro" id="IPR031778">
    <property type="entry name" value="Sortilin_N"/>
</dbReference>
<feature type="signal peptide" evidence="3">
    <location>
        <begin position="1"/>
        <end position="21"/>
    </location>
</feature>
<reference evidence="5 6" key="1">
    <citation type="submission" date="2016-01" db="EMBL/GenBank/DDBJ databases">
        <title>Genome sequencing of Roseivirga spongicola UST030701-084.</title>
        <authorList>
            <person name="Selvaratnam C."/>
            <person name="Thevarajoo S."/>
            <person name="Goh K.M."/>
            <person name="Ee R."/>
            <person name="Chan K.-G."/>
            <person name="Chong C.S."/>
        </authorList>
    </citation>
    <scope>NUCLEOTIDE SEQUENCE [LARGE SCALE GENOMIC DNA]</scope>
    <source>
        <strain evidence="5 6">UST030701-084</strain>
    </source>
</reference>
<feature type="coiled-coil region" evidence="2">
    <location>
        <begin position="914"/>
        <end position="948"/>
    </location>
</feature>
<feature type="chain" id="PRO_5007574399" description="Sortilin N-terminal domain-containing protein" evidence="3">
    <location>
        <begin position="22"/>
        <end position="1031"/>
    </location>
</feature>
<evidence type="ECO:0000256" key="3">
    <source>
        <dbReference type="SAM" id="SignalP"/>
    </source>
</evidence>
<keyword evidence="2" id="KW-0175">Coiled coil</keyword>
<dbReference type="InterPro" id="IPR015943">
    <property type="entry name" value="WD40/YVTN_repeat-like_dom_sf"/>
</dbReference>
<comment type="caution">
    <text evidence="5">The sequence shown here is derived from an EMBL/GenBank/DDBJ whole genome shotgun (WGS) entry which is preliminary data.</text>
</comment>
<evidence type="ECO:0000256" key="1">
    <source>
        <dbReference type="ARBA" id="ARBA00022737"/>
    </source>
</evidence>
<dbReference type="InterPro" id="IPR052025">
    <property type="entry name" value="Xyloglucanase_GH74"/>
</dbReference>
<dbReference type="Pfam" id="PF15902">
    <property type="entry name" value="Sortilin-Vps10"/>
    <property type="match status" value="1"/>
</dbReference>
<accession>A0A150XAY9</accession>
<dbReference type="CDD" id="cd15482">
    <property type="entry name" value="Sialidase_non-viral"/>
    <property type="match status" value="1"/>
</dbReference>
<dbReference type="Gene3D" id="2.130.10.10">
    <property type="entry name" value="YVTN repeat-like/Quinoprotein amine dehydrogenase"/>
    <property type="match status" value="4"/>
</dbReference>
<proteinExistence type="predicted"/>
<feature type="domain" description="Sortilin N-terminal" evidence="4">
    <location>
        <begin position="121"/>
        <end position="242"/>
    </location>
</feature>
<evidence type="ECO:0000256" key="2">
    <source>
        <dbReference type="SAM" id="Coils"/>
    </source>
</evidence>